<protein>
    <submittedName>
        <fullName evidence="3">Substrate-binding domain-containing protein</fullName>
    </submittedName>
</protein>
<dbReference type="PANTHER" id="PTHR37945">
    <property type="entry name" value="EXTRACELLULAR TUNGSTATE BINDING PROTEIN"/>
    <property type="match status" value="1"/>
</dbReference>
<feature type="domain" description="PBP" evidence="2">
    <location>
        <begin position="30"/>
        <end position="256"/>
    </location>
</feature>
<name>A0A939EMP4_9HYPH</name>
<accession>A0A939EMP4</accession>
<evidence type="ECO:0000313" key="3">
    <source>
        <dbReference type="EMBL" id="MBO0344656.1"/>
    </source>
</evidence>
<dbReference type="Pfam" id="PF12849">
    <property type="entry name" value="PBP_like_2"/>
    <property type="match status" value="1"/>
</dbReference>
<comment type="caution">
    <text evidence="3">The sequence shown here is derived from an EMBL/GenBank/DDBJ whole genome shotgun (WGS) entry which is preliminary data.</text>
</comment>
<feature type="signal peptide" evidence="1">
    <location>
        <begin position="1"/>
        <end position="29"/>
    </location>
</feature>
<evidence type="ECO:0000259" key="2">
    <source>
        <dbReference type="Pfam" id="PF12849"/>
    </source>
</evidence>
<dbReference type="InterPro" id="IPR052738">
    <property type="entry name" value="ABC-Tungstate_binding"/>
</dbReference>
<keyword evidence="1" id="KW-0732">Signal</keyword>
<dbReference type="PANTHER" id="PTHR37945:SF1">
    <property type="entry name" value="EXTRACELLULAR TUNGSTATE BINDING PROTEIN"/>
    <property type="match status" value="1"/>
</dbReference>
<sequence>MNFFNRLLTAATLGAGLATAGIAVPQSLAADQFIVVQSTTSTQNSGLLDAILPQFSETSGIEVRVVAVGTGQALKNAANGDGDVLLVHAKPAEEKFIADGNGVERFDVMYNDFVIVGPEADPAGIKGMNDAKAALTKIAESKASFASRGDDSGTHKKEKALWQMAGITPTDASGSWYRETGSGMGATLNVAAGMDAYTITDRATWLAFENKANLKVLTEGDDNLFNQYGVILVNPEKHPNVKTEAGQAFIDWLTGENGQKAIAAYKVGGEQLFFPNAQSSASN</sequence>
<dbReference type="RefSeq" id="WP_206938789.1">
    <property type="nucleotide sequence ID" value="NZ_JAFLNF010000002.1"/>
</dbReference>
<proteinExistence type="predicted"/>
<dbReference type="SUPFAM" id="SSF53850">
    <property type="entry name" value="Periplasmic binding protein-like II"/>
    <property type="match status" value="1"/>
</dbReference>
<organism evidence="3 4">
    <name type="scientific">Roseibium limicola</name>
    <dbReference type="NCBI Taxonomy" id="2816037"/>
    <lineage>
        <taxon>Bacteria</taxon>
        <taxon>Pseudomonadati</taxon>
        <taxon>Pseudomonadota</taxon>
        <taxon>Alphaproteobacteria</taxon>
        <taxon>Hyphomicrobiales</taxon>
        <taxon>Stappiaceae</taxon>
        <taxon>Roseibium</taxon>
    </lineage>
</organism>
<dbReference type="Gene3D" id="3.40.190.10">
    <property type="entry name" value="Periplasmic binding protein-like II"/>
    <property type="match status" value="2"/>
</dbReference>
<feature type="chain" id="PRO_5037934791" evidence="1">
    <location>
        <begin position="30"/>
        <end position="283"/>
    </location>
</feature>
<evidence type="ECO:0000256" key="1">
    <source>
        <dbReference type="SAM" id="SignalP"/>
    </source>
</evidence>
<keyword evidence="4" id="KW-1185">Reference proteome</keyword>
<dbReference type="InterPro" id="IPR024370">
    <property type="entry name" value="PBP_domain"/>
</dbReference>
<dbReference type="AlphaFoldDB" id="A0A939EMP4"/>
<evidence type="ECO:0000313" key="4">
    <source>
        <dbReference type="Proteomes" id="UP000664779"/>
    </source>
</evidence>
<dbReference type="Proteomes" id="UP000664779">
    <property type="component" value="Unassembled WGS sequence"/>
</dbReference>
<dbReference type="EMBL" id="JAFLNF010000002">
    <property type="protein sequence ID" value="MBO0344656.1"/>
    <property type="molecule type" value="Genomic_DNA"/>
</dbReference>
<reference evidence="3" key="1">
    <citation type="submission" date="2021-03" db="EMBL/GenBank/DDBJ databases">
        <title>Roseibium sp. CAU 1637 isolated from Incheon.</title>
        <authorList>
            <person name="Kim W."/>
        </authorList>
    </citation>
    <scope>NUCLEOTIDE SEQUENCE</scope>
    <source>
        <strain evidence="3">CAU 1637</strain>
    </source>
</reference>
<gene>
    <name evidence="3" type="ORF">J0X15_05455</name>
</gene>